<evidence type="ECO:0000259" key="7">
    <source>
        <dbReference type="Pfam" id="PF23276"/>
    </source>
</evidence>
<accession>A0A8H7PHK6</accession>
<comment type="similarity">
    <text evidence="1">Belongs to the CCM1 family.</text>
</comment>
<evidence type="ECO:0000256" key="5">
    <source>
        <dbReference type="PROSITE-ProRule" id="PRU00708"/>
    </source>
</evidence>
<feature type="repeat" description="PPR" evidence="5">
    <location>
        <begin position="65"/>
        <end position="99"/>
    </location>
</feature>
<evidence type="ECO:0000313" key="8">
    <source>
        <dbReference type="EMBL" id="KAG2173830.1"/>
    </source>
</evidence>
<keyword evidence="9" id="KW-1185">Reference proteome</keyword>
<evidence type="ECO:0000256" key="4">
    <source>
        <dbReference type="ARBA" id="ARBA00044511"/>
    </source>
</evidence>
<evidence type="ECO:0000256" key="2">
    <source>
        <dbReference type="ARBA" id="ARBA00022737"/>
    </source>
</evidence>
<feature type="region of interest" description="Disordered" evidence="6">
    <location>
        <begin position="462"/>
        <end position="484"/>
    </location>
</feature>
<comment type="function">
    <text evidence="3">Regulates mitochondrial small subunit maturation by controlling 15S rRNA 5'-end processing. Localizes to the 5' precursor of the 15S rRNA in a position that is subsequently occupied by mS47 in the mature yeast mtSSU. Uses structure and sequence-specific RNA recognition, binding to a single-stranded region of the precursor and specifically recognizing bases -6 to -1. The exchange of Ccm1 for mS47 is coupled to the irreversible removal of precursor rRNA that is accompanied by conformational changes of the mitoribosomal proteins uS5m and mS26. These conformational changes signal completion of 5'-end rRNA processing through protection of the mature 5'-end of the 15S rRNA and stabilization of mS47. The removal of the 5' precursor together with the dissociation of Ccm1 may be catalyzed by the 5'-3' exoribonuclease Pet127. Involved in the specific removal of group I introns in mitochondrial encoded transcripts.</text>
</comment>
<comment type="subunit">
    <text evidence="4">Binds to mitochondrial small subunit 15S rRNA.</text>
</comment>
<name>A0A8H7PHK6_MORIS</name>
<dbReference type="PANTHER" id="PTHR47447">
    <property type="entry name" value="OS03G0856100 PROTEIN"/>
    <property type="match status" value="1"/>
</dbReference>
<keyword evidence="2" id="KW-0677">Repeat</keyword>
<evidence type="ECO:0000256" key="1">
    <source>
        <dbReference type="ARBA" id="ARBA00006192"/>
    </source>
</evidence>
<comment type="caution">
    <text evidence="8">The sequence shown here is derived from an EMBL/GenBank/DDBJ whole genome shotgun (WGS) entry which is preliminary data.</text>
</comment>
<dbReference type="PANTHER" id="PTHR47447:SF23">
    <property type="entry name" value="PENTACOTRIPEPTIDE-REPEAT REGION OF PRORP DOMAIN-CONTAINING PROTEIN"/>
    <property type="match status" value="1"/>
</dbReference>
<dbReference type="InterPro" id="IPR002885">
    <property type="entry name" value="PPR_rpt"/>
</dbReference>
<dbReference type="OrthoDB" id="185373at2759"/>
<reference evidence="8" key="1">
    <citation type="submission" date="2020-12" db="EMBL/GenBank/DDBJ databases">
        <title>Metabolic potential, ecology and presence of endohyphal bacteria is reflected in genomic diversity of Mucoromycotina.</title>
        <authorList>
            <person name="Muszewska A."/>
            <person name="Okrasinska A."/>
            <person name="Steczkiewicz K."/>
            <person name="Drgas O."/>
            <person name="Orlowska M."/>
            <person name="Perlinska-Lenart U."/>
            <person name="Aleksandrzak-Piekarczyk T."/>
            <person name="Szatraj K."/>
            <person name="Zielenkiewicz U."/>
            <person name="Pilsyk S."/>
            <person name="Malc E."/>
            <person name="Mieczkowski P."/>
            <person name="Kruszewska J.S."/>
            <person name="Biernat P."/>
            <person name="Pawlowska J."/>
        </authorList>
    </citation>
    <scope>NUCLEOTIDE SEQUENCE</scope>
    <source>
        <strain evidence="8">WA0000067209</strain>
    </source>
</reference>
<sequence>MIQYSKRRNPNGLNNMSSIFQEMEEKSIKFNLDTWVYKLQMLAMKKDTRKLLATFDQILRRYTPSVEIFNVVIKALANEGSITEQVKILGVMREKGVKPDAISYYNMLRNLHDFSRLEQALDIHETALSDGIRPNALSYDHIIRLCGEVDELDLGWKLLQDADKANLPLNITPSIGLPLLRSAAKLEKVDIVQGIWELIQRKSLSLPDDGTAIMVMNLAGKLGNIELASSMIDCLGKQGYQYQEHHFAPLVQAFVGQGDLKGAFSVLEIMRSCAISATKHTASAIFDSIEGNLEKIDQAFYILEQLKQEGKEIDTIAFNVVLRACVRAKDLHRSISTYQEAAKLDVQPNIDTYNYALDACLMARNRQMGDLILTHMKDANVRPNIATFTKRIMLACTQKDYEDAFLYLEEMKQYNIIPPRVCYEHLVKKLVRESDPRVKVALDEMETFGLEITPYLREYIANKGRRQQDRQQDRRQDGNKKPSS</sequence>
<feature type="compositionally biased region" description="Basic and acidic residues" evidence="6">
    <location>
        <begin position="466"/>
        <end position="484"/>
    </location>
</feature>
<dbReference type="EMBL" id="JAEPQZ010000014">
    <property type="protein sequence ID" value="KAG2173830.1"/>
    <property type="molecule type" value="Genomic_DNA"/>
</dbReference>
<gene>
    <name evidence="8" type="ORF">INT43_005250</name>
</gene>
<proteinExistence type="inferred from homology"/>
<protein>
    <recommendedName>
        <fullName evidence="7">Pentatricopeptide repeat-containing protein-mitochondrial domain-containing protein</fullName>
    </recommendedName>
</protein>
<dbReference type="InterPro" id="IPR057027">
    <property type="entry name" value="TPR_mt"/>
</dbReference>
<dbReference type="PROSITE" id="PS51375">
    <property type="entry name" value="PPR"/>
    <property type="match status" value="2"/>
</dbReference>
<dbReference type="Gene3D" id="1.25.40.10">
    <property type="entry name" value="Tetratricopeptide repeat domain"/>
    <property type="match status" value="3"/>
</dbReference>
<dbReference type="Pfam" id="PF23276">
    <property type="entry name" value="TPR_24"/>
    <property type="match status" value="1"/>
</dbReference>
<dbReference type="Proteomes" id="UP000654370">
    <property type="component" value="Unassembled WGS sequence"/>
</dbReference>
<evidence type="ECO:0000313" key="9">
    <source>
        <dbReference type="Proteomes" id="UP000654370"/>
    </source>
</evidence>
<evidence type="ECO:0000256" key="6">
    <source>
        <dbReference type="SAM" id="MobiDB-lite"/>
    </source>
</evidence>
<feature type="domain" description="Pentatricopeptide repeat-containing protein-mitochondrial" evidence="7">
    <location>
        <begin position="209"/>
        <end position="340"/>
    </location>
</feature>
<evidence type="ECO:0000256" key="3">
    <source>
        <dbReference type="ARBA" id="ARBA00044493"/>
    </source>
</evidence>
<organism evidence="8 9">
    <name type="scientific">Mortierella isabellina</name>
    <name type="common">Filamentous fungus</name>
    <name type="synonym">Umbelopsis isabellina</name>
    <dbReference type="NCBI Taxonomy" id="91625"/>
    <lineage>
        <taxon>Eukaryota</taxon>
        <taxon>Fungi</taxon>
        <taxon>Fungi incertae sedis</taxon>
        <taxon>Mucoromycota</taxon>
        <taxon>Mucoromycotina</taxon>
        <taxon>Umbelopsidomycetes</taxon>
        <taxon>Umbelopsidales</taxon>
        <taxon>Umbelopsidaceae</taxon>
        <taxon>Umbelopsis</taxon>
    </lineage>
</organism>
<dbReference type="AlphaFoldDB" id="A0A8H7PHK6"/>
<dbReference type="InterPro" id="IPR011990">
    <property type="entry name" value="TPR-like_helical_dom_sf"/>
</dbReference>
<feature type="repeat" description="PPR" evidence="5">
    <location>
        <begin position="314"/>
        <end position="348"/>
    </location>
</feature>
<dbReference type="Pfam" id="PF13812">
    <property type="entry name" value="PPR_3"/>
    <property type="match status" value="3"/>
</dbReference>
<dbReference type="NCBIfam" id="TIGR00756">
    <property type="entry name" value="PPR"/>
    <property type="match status" value="1"/>
</dbReference>